<accession>A0A1Q2CA54</accession>
<dbReference type="InterPro" id="IPR016135">
    <property type="entry name" value="UBQ-conjugating_enzyme/RWD"/>
</dbReference>
<protein>
    <recommendedName>
        <fullName evidence="1">THIF-type NAD/FAD binding fold domain-containing protein</fullName>
    </recommendedName>
</protein>
<dbReference type="InterPro" id="IPR000594">
    <property type="entry name" value="ThiF_NAD_FAD-bd"/>
</dbReference>
<dbReference type="GO" id="GO:0008641">
    <property type="term" value="F:ubiquitin-like modifier activating enzyme activity"/>
    <property type="evidence" value="ECO:0007669"/>
    <property type="project" value="InterPro"/>
</dbReference>
<feature type="domain" description="THIF-type NAD/FAD binding fold" evidence="1">
    <location>
        <begin position="293"/>
        <end position="430"/>
    </location>
</feature>
<dbReference type="EMBL" id="CP012098">
    <property type="protein sequence ID" value="AQP40616.1"/>
    <property type="molecule type" value="Genomic_DNA"/>
</dbReference>
<name>A0A1Q2CA54_ANAHA</name>
<sequence>MHKQVYEFLLKNGIDCNYDAEKDEINIYITLEDFKYELYMKFPLYYPYEFPELYINNTNGLMIPHMYTGNRLCLYDTNEVLPNPQNFLQDALDSVIRAKSLLTDSKNKENMIDYQLETVSFWEAKVFGRVDYLGGKNLTTHLLWRYEWLEGYNIVADEKEKITEFINNSYGVNPKKMFYKRALFINIGKNILVNLKNIKDIQELIPESDLSQFYGFLIKNSGKGLIILYADNGVGKCIFSLEISLSSYGVKLSRRSIKGVLVANKRRTFKRFKTRNFQMQRLFTRGGDGNVCFDKRCLLIGCGSIGSYVSKAIIDIGITDNITLLDNDFLETENLARHLCGSDHLCLLTSKAEALKLELLKHYPAMQCNSINENAWEYFLNRCTELNSFDLILVCVGNTVIEKKVIQLLKDNQIEKECIILWVEPYLVAGHALVFQGEIGETTEKNIFDVNGMFNNNVLVDSRKYLKSEAGCQSAYAPYSGFEVQKFVLDFLDIYYRKIYTKKEKHNYEFTWIGKMKWARQQKFKIKSKWRSKEDRFMELRRIDN</sequence>
<dbReference type="InterPro" id="IPR035985">
    <property type="entry name" value="Ubiquitin-activating_enz"/>
</dbReference>
<reference evidence="2 3" key="1">
    <citation type="journal article" date="2016" name="Sci. Rep.">
        <title>Accelerated dysbiosis of gut microbiota during aggravation of DSS-induced colitis by a butyrate-producing bacterium.</title>
        <authorList>
            <person name="Zhang Q."/>
            <person name="Wu Y."/>
            <person name="Wang J."/>
            <person name="Wu G."/>
            <person name="Long W."/>
            <person name="Xue Z."/>
            <person name="Wang L."/>
            <person name="Zhang X."/>
            <person name="Pang X."/>
            <person name="Zhao Y."/>
            <person name="Zhao L."/>
            <person name="Zhang C."/>
        </authorList>
    </citation>
    <scope>NUCLEOTIDE SEQUENCE [LARGE SCALE GENOMIC DNA]</scope>
    <source>
        <strain evidence="2 3">BPB5</strain>
    </source>
</reference>
<organism evidence="2 3">
    <name type="scientific">Anaerostipes hadrus</name>
    <dbReference type="NCBI Taxonomy" id="649756"/>
    <lineage>
        <taxon>Bacteria</taxon>
        <taxon>Bacillati</taxon>
        <taxon>Bacillota</taxon>
        <taxon>Clostridia</taxon>
        <taxon>Lachnospirales</taxon>
        <taxon>Lachnospiraceae</taxon>
        <taxon>Anaerostipes</taxon>
    </lineage>
</organism>
<dbReference type="SUPFAM" id="SSF54495">
    <property type="entry name" value="UBC-like"/>
    <property type="match status" value="1"/>
</dbReference>
<dbReference type="SUPFAM" id="SSF69572">
    <property type="entry name" value="Activating enzymes of the ubiquitin-like proteins"/>
    <property type="match status" value="1"/>
</dbReference>
<dbReference type="RefSeq" id="WP_172622398.1">
    <property type="nucleotide sequence ID" value="NZ_LR699012.1"/>
</dbReference>
<evidence type="ECO:0000259" key="1">
    <source>
        <dbReference type="Pfam" id="PF00899"/>
    </source>
</evidence>
<proteinExistence type="predicted"/>
<dbReference type="Gene3D" id="3.40.50.720">
    <property type="entry name" value="NAD(P)-binding Rossmann-like Domain"/>
    <property type="match status" value="1"/>
</dbReference>
<dbReference type="Pfam" id="PF00899">
    <property type="entry name" value="ThiF"/>
    <property type="match status" value="1"/>
</dbReference>
<evidence type="ECO:0000313" key="2">
    <source>
        <dbReference type="EMBL" id="AQP40616.1"/>
    </source>
</evidence>
<evidence type="ECO:0000313" key="3">
    <source>
        <dbReference type="Proteomes" id="UP000188159"/>
    </source>
</evidence>
<gene>
    <name evidence="2" type="ORF">DO83_14190</name>
</gene>
<dbReference type="AlphaFoldDB" id="A0A1Q2CA54"/>
<dbReference type="Proteomes" id="UP000188159">
    <property type="component" value="Chromosome"/>
</dbReference>